<keyword evidence="1" id="KW-1133">Transmembrane helix</keyword>
<organism evidence="4 5">
    <name type="scientific">Lutibacter oceani</name>
    <dbReference type="NCBI Taxonomy" id="1853311"/>
    <lineage>
        <taxon>Bacteria</taxon>
        <taxon>Pseudomonadati</taxon>
        <taxon>Bacteroidota</taxon>
        <taxon>Flavobacteriia</taxon>
        <taxon>Flavobacteriales</taxon>
        <taxon>Flavobacteriaceae</taxon>
        <taxon>Lutibacter</taxon>
    </lineage>
</organism>
<dbReference type="RefSeq" id="WP_115882029.1">
    <property type="nucleotide sequence ID" value="NZ_QTTQ01000012.1"/>
</dbReference>
<reference evidence="4 5" key="1">
    <citation type="submission" date="2018-08" db="EMBL/GenBank/DDBJ databases">
        <title>Genomic Encyclopedia of Type Strains, Phase III (KMG-III): the genomes of soil and plant-associated and newly described type strains.</title>
        <authorList>
            <person name="Whitman W."/>
        </authorList>
    </citation>
    <scope>NUCLEOTIDE SEQUENCE [LARGE SCALE GENOMIC DNA]</scope>
    <source>
        <strain evidence="4 5">325-5</strain>
    </source>
</reference>
<keyword evidence="1" id="KW-0472">Membrane</keyword>
<protein>
    <submittedName>
        <fullName evidence="4">Gliding-associated putative ABC transporter substrate-binding component GldG</fullName>
    </submittedName>
</protein>
<keyword evidence="5" id="KW-1185">Reference proteome</keyword>
<dbReference type="EMBL" id="QTTQ01000012">
    <property type="protein sequence ID" value="REE79746.1"/>
    <property type="molecule type" value="Genomic_DNA"/>
</dbReference>
<accession>A0A3D9RRF6</accession>
<dbReference type="Pfam" id="PF23357">
    <property type="entry name" value="DUF7088"/>
    <property type="match status" value="1"/>
</dbReference>
<evidence type="ECO:0000256" key="1">
    <source>
        <dbReference type="SAM" id="Phobius"/>
    </source>
</evidence>
<feature type="transmembrane region" description="Helical" evidence="1">
    <location>
        <begin position="518"/>
        <end position="540"/>
    </location>
</feature>
<feature type="domain" description="DUF7088" evidence="3">
    <location>
        <begin position="33"/>
        <end position="133"/>
    </location>
</feature>
<dbReference type="Proteomes" id="UP000256429">
    <property type="component" value="Unassembled WGS sequence"/>
</dbReference>
<dbReference type="OrthoDB" id="9777219at2"/>
<name>A0A3D9RRF6_9FLAO</name>
<keyword evidence="1" id="KW-0812">Transmembrane</keyword>
<dbReference type="InterPro" id="IPR019863">
    <property type="entry name" value="Motility-assoc_ABC-rel_GldG"/>
</dbReference>
<evidence type="ECO:0000259" key="2">
    <source>
        <dbReference type="Pfam" id="PF09822"/>
    </source>
</evidence>
<comment type="caution">
    <text evidence="4">The sequence shown here is derived from an EMBL/GenBank/DDBJ whole genome shotgun (WGS) entry which is preliminary data.</text>
</comment>
<gene>
    <name evidence="4" type="ORF">BX611_2642</name>
</gene>
<dbReference type="NCBIfam" id="TIGR03521">
    <property type="entry name" value="GldG"/>
    <property type="match status" value="1"/>
</dbReference>
<dbReference type="InterPro" id="IPR055396">
    <property type="entry name" value="DUF7088"/>
</dbReference>
<evidence type="ECO:0000259" key="3">
    <source>
        <dbReference type="Pfam" id="PF23357"/>
    </source>
</evidence>
<proteinExistence type="predicted"/>
<sequence length="546" mass="62360">MNNKYSKIAAIFLGIILLNFVVSNSYKRFDLTEDSRYTLSEASKNIVKSIDEIIVVKIYLQGDFPAEFKRLQIETKLHLEELKALNKNIQFRFINPIDSAQELIEKGIEPSRLQVEENGKLSEIVIFPWAEITYKDKTEYVSLLKDIITNSQDEQLESSIQNLEYAFANAIHKITTQKSKKIAIIKGNGELEDIYIADFLKKLGEYYLLAPFTLDSVEKQPNKTLTELSNFDLAIVAKPTEKFSEKEKFTLDQFIMNGGKSLWLIDNVQAELDSLMQTGESLVYPRDLGLTDLFFNYGIRINPNLVTDLYCSQITLATGNVGNQTQFNNFQWVYFPLVNSLNNHSINNNIEAVNFKFPSEIDTLKNGISKTILLQSSPLSTLVGTPQIISLKTINQKPKTEDYSNGNKPLAVLLEGTFKSAYNNRVKPFKLFNSKEIGNKTKMIVIADGDLIANEISKGIPLELGVNKWTNQHYGNKEFLLNSVNYLLDDSGLINIRSKTVNIAFLNKQKAYEQAFKWQLINILFPLIILTVFGLMFNYFRRKKYQ</sequence>
<feature type="domain" description="ABC-type uncharacterised transport system" evidence="2">
    <location>
        <begin position="180"/>
        <end position="483"/>
    </location>
</feature>
<dbReference type="AlphaFoldDB" id="A0A3D9RRF6"/>
<dbReference type="InterPro" id="IPR019196">
    <property type="entry name" value="ABC_transp_unknown"/>
</dbReference>
<dbReference type="Pfam" id="PF09822">
    <property type="entry name" value="ABC_transp_aux"/>
    <property type="match status" value="1"/>
</dbReference>
<evidence type="ECO:0000313" key="5">
    <source>
        <dbReference type="Proteomes" id="UP000256429"/>
    </source>
</evidence>
<evidence type="ECO:0000313" key="4">
    <source>
        <dbReference type="EMBL" id="REE79746.1"/>
    </source>
</evidence>